<comment type="caution">
    <text evidence="1">The sequence shown here is derived from an EMBL/GenBank/DDBJ whole genome shotgun (WGS) entry which is preliminary data.</text>
</comment>
<dbReference type="HOGENOM" id="CLU_3062304_0_0_5"/>
<dbReference type="AlphaFoldDB" id="A0A094YYK8"/>
<organism evidence="1 2">
    <name type="scientific">Hoeflea phototrophica (strain DSM 17068 / NCIMB 14078 / DFL-43)</name>
    <dbReference type="NCBI Taxonomy" id="411684"/>
    <lineage>
        <taxon>Bacteria</taxon>
        <taxon>Pseudomonadati</taxon>
        <taxon>Pseudomonadota</taxon>
        <taxon>Alphaproteobacteria</taxon>
        <taxon>Hyphomicrobiales</taxon>
        <taxon>Rhizobiaceae</taxon>
        <taxon>Hoeflea</taxon>
    </lineage>
</organism>
<keyword evidence="2" id="KW-1185">Reference proteome</keyword>
<evidence type="ECO:0000313" key="1">
    <source>
        <dbReference type="EMBL" id="KGB27075.1"/>
    </source>
</evidence>
<protein>
    <submittedName>
        <fullName evidence="1">Uncharacterized protein</fullName>
    </submittedName>
</protein>
<evidence type="ECO:0000313" key="2">
    <source>
        <dbReference type="Proteomes" id="UP000004291"/>
    </source>
</evidence>
<accession>A0A094YYK8</accession>
<name>A0A094YYK8_HOEPD</name>
<proteinExistence type="predicted"/>
<reference evidence="1 2" key="1">
    <citation type="submission" date="2007-10" db="EMBL/GenBank/DDBJ databases">
        <authorList>
            <person name="Wagner-Dobler I."/>
            <person name="Ferriera S."/>
            <person name="Johnson J."/>
            <person name="Kravitz S."/>
            <person name="Beeson K."/>
            <person name="Sutton G."/>
            <person name="Rogers Y.-H."/>
            <person name="Friedman R."/>
            <person name="Frazier M."/>
            <person name="Venter J.C."/>
        </authorList>
    </citation>
    <scope>NUCLEOTIDE SEQUENCE [LARGE SCALE GENOMIC DNA]</scope>
    <source>
        <strain evidence="1 2">DFL-43</strain>
    </source>
</reference>
<dbReference type="EMBL" id="ABIA03000004">
    <property type="protein sequence ID" value="KGB27075.1"/>
    <property type="molecule type" value="Genomic_DNA"/>
</dbReference>
<dbReference type="Proteomes" id="UP000004291">
    <property type="component" value="Chromosome"/>
</dbReference>
<dbReference type="STRING" id="411684.HPDFL43_00039790"/>
<reference evidence="1 2" key="2">
    <citation type="submission" date="2012-06" db="EMBL/GenBank/DDBJ databases">
        <authorList>
            <person name="Fiebig A."/>
        </authorList>
    </citation>
    <scope>NUCLEOTIDE SEQUENCE [LARGE SCALE GENOMIC DNA]</scope>
    <source>
        <strain evidence="1 2">DFL-43</strain>
    </source>
</reference>
<sequence>MPKSMLPFNATAEPIALANVARMRRTSTDLASDLEKLLAPVAPQLIAGLFGEL</sequence>
<gene>
    <name evidence="1" type="ORF">HPDFL43_00039790</name>
</gene>